<evidence type="ECO:0000256" key="1">
    <source>
        <dbReference type="SAM" id="SignalP"/>
    </source>
</evidence>
<organism evidence="2">
    <name type="scientific">Lotharella globosa</name>
    <dbReference type="NCBI Taxonomy" id="91324"/>
    <lineage>
        <taxon>Eukaryota</taxon>
        <taxon>Sar</taxon>
        <taxon>Rhizaria</taxon>
        <taxon>Cercozoa</taxon>
        <taxon>Chlorarachniophyceae</taxon>
        <taxon>Lotharella</taxon>
    </lineage>
</organism>
<keyword evidence="1" id="KW-0732">Signal</keyword>
<evidence type="ECO:0000313" key="2">
    <source>
        <dbReference type="EMBL" id="CAE0662950.1"/>
    </source>
</evidence>
<dbReference type="Gene3D" id="3.40.50.300">
    <property type="entry name" value="P-loop containing nucleotide triphosphate hydrolases"/>
    <property type="match status" value="1"/>
</dbReference>
<feature type="chain" id="PRO_5031461492" description="Sulfotransferase domain-containing protein" evidence="1">
    <location>
        <begin position="26"/>
        <end position="380"/>
    </location>
</feature>
<reference evidence="2" key="1">
    <citation type="submission" date="2021-01" db="EMBL/GenBank/DDBJ databases">
        <authorList>
            <person name="Corre E."/>
            <person name="Pelletier E."/>
            <person name="Niang G."/>
            <person name="Scheremetjew M."/>
            <person name="Finn R."/>
            <person name="Kale V."/>
            <person name="Holt S."/>
            <person name="Cochrane G."/>
            <person name="Meng A."/>
            <person name="Brown T."/>
            <person name="Cohen L."/>
        </authorList>
    </citation>
    <scope>NUCLEOTIDE SEQUENCE</scope>
    <source>
        <strain evidence="2">CCCM811</strain>
    </source>
</reference>
<dbReference type="AlphaFoldDB" id="A0A7S4DQ21"/>
<gene>
    <name evidence="2" type="ORF">LGLO00237_LOCUS14551</name>
</gene>
<dbReference type="SUPFAM" id="SSF52540">
    <property type="entry name" value="P-loop containing nucleoside triphosphate hydrolases"/>
    <property type="match status" value="1"/>
</dbReference>
<feature type="signal peptide" evidence="1">
    <location>
        <begin position="1"/>
        <end position="25"/>
    </location>
</feature>
<dbReference type="InterPro" id="IPR027417">
    <property type="entry name" value="P-loop_NTPase"/>
</dbReference>
<dbReference type="EMBL" id="HBIV01020124">
    <property type="protein sequence ID" value="CAE0662950.1"/>
    <property type="molecule type" value="Transcribed_RNA"/>
</dbReference>
<protein>
    <recommendedName>
        <fullName evidence="3">Sulfotransferase domain-containing protein</fullName>
    </recommendedName>
</protein>
<proteinExistence type="predicted"/>
<sequence>MKSLVKVSAFVLFFILAAVVHLREGEMEDGLFYDGAAPSPAVARHPGSTNVSDHCLGVLRRHGLSPPNARPDETPKKKRQQFFYVEHVMKCGGTALCWALTSLGGCSHYHRDIKRNCRMDSYGEPYRKGTDGFEWDSANITSSAVQQGMATVPSLCGVVFNEPGWMHRHENTFGEMERYRDMDAPFWDAYTTILIVRDPWPRYYSHVRMLKLFQEQDDSEMSSVDDLVRNQGPFDDDEMRVASTNFLTQHLVPEFRQDPSNCTQEVLRRAMAAVDRFDHVFNFFGHAHEESEYVLQSLLGVWIDDFKTRRVSHRRAPLLTDDQKRIFDAKNQCDLAVIDYVNEVLRAKVGCLDHVFPFERRQRHSQYCGVYAGHSLDMRC</sequence>
<accession>A0A7S4DQ21</accession>
<name>A0A7S4DQ21_9EUKA</name>
<evidence type="ECO:0008006" key="3">
    <source>
        <dbReference type="Google" id="ProtNLM"/>
    </source>
</evidence>